<dbReference type="PROSITE" id="PS00678">
    <property type="entry name" value="WD_REPEATS_1"/>
    <property type="match status" value="1"/>
</dbReference>
<dbReference type="InterPro" id="IPR017907">
    <property type="entry name" value="Znf_RING_CS"/>
</dbReference>
<evidence type="ECO:0000256" key="7">
    <source>
        <dbReference type="PROSITE-ProRule" id="PRU00221"/>
    </source>
</evidence>
<evidence type="ECO:0000256" key="1">
    <source>
        <dbReference type="ARBA" id="ARBA00022574"/>
    </source>
</evidence>
<dbReference type="Pfam" id="PF00400">
    <property type="entry name" value="WD40"/>
    <property type="match status" value="2"/>
</dbReference>
<evidence type="ECO:0000313" key="11">
    <source>
        <dbReference type="Proteomes" id="UP001289374"/>
    </source>
</evidence>
<dbReference type="PANTHER" id="PTHR44080:SF1">
    <property type="entry name" value="E3 UBIQUITIN-PROTEIN LIGASE COP1"/>
    <property type="match status" value="1"/>
</dbReference>
<evidence type="ECO:0000256" key="4">
    <source>
        <dbReference type="ARBA" id="ARBA00022771"/>
    </source>
</evidence>
<sequence>MGESSTGAVVPAADKAELKGDDALTLAMAEKELLCPICMQVIKDAFLTACGHSFCYMCITTHLQNKSDCPCCAEFLTPSQLFPNFLLDKLLKKKSAHQLSKTASPVEQFRQSLEQGCEVSIKELDSLLSLVAEKKRKLEQEEAERNMQILLDFLHCLRKQKVNELNEVQNDLHYIKEDLNAVERHRIELYRARDRCSVKLQMLSNDTVGMRSRSSSMDKNISGVVCNSCNIQGGVNSANFHYKKDEGNVQVNPHVTHSKDASLSGPTSQHISQSGLAVVRKKRVHAQFNDLQEFYLQKRRRMINHSENQEKKDKAIVTREGYSSGLADFQSVLSTFTRYSRLRVIAELRHGDLFHAANIVSSIEFDRDDELFATAGVSRRIKVFDFSTVVNEPTDVHCPVVEMATRSKLSCLSWNKFTKNHIASSDYEGIVTIWDVTTRQSVMEYEEHEKRAWSVDFSKQNHQCLCLVVTTASKVDVPTDILICLTTGNCTSSWDSRLTCENRVKVWCTKQEASVLNIDMKANICCVKFNPESSKFVAVGSADHHIHYYDLRKPCHPLHVFSGHKKTVSYVKFLSNNELASASTDSTLRLWDVNDNLPVRTFRGHTNEKNFVGLTGNNEFLACGSETNEVFVYHKAISKPATWHKFGSPDVEDSEEDAGSYFISAVCWKSESPTMLAANSRGTIKPQHDCKRYIERDDNKLSLKRNHDRHERPRVERRPTPQNTGGNMDFTLAKEGEENEGDMLQGVVNDCESSSSGEDFDDMRNMRSRWLSKKYLHKFKTDPKKGVKVFRVDAIENTKCDISRFQAPRAKKLALLMIEGSLNEQYKLLWDSAKNIKRSNPGSIVILGTEGKNQFDRFCASVCTEKLNFLSGCRPIICEDGCHLKGPHGGVLLSAFGIDSKNNFFAICYAVVMRESRETWDLFLTLMKKDLMSQDNSTWSFMSDKQKGLVGALQELFPNAEHRRFEGAFAWVETYLKAYRHAIIPINGRNEWKKIGINPPLPPKPVKRVGRPPKARRLETDEVVPKKRKGRPEQIMRKGSSTIKRQQTIIKCSKCGAQGHDVRGCQSTNATTVPDASSQVQQVSKKAKGIVQEPEMHPEVQLRTRIRSVRRKGKGIKVQPEMHRRTRSGHIPVSDTIMRKPPKPAQTAPTIFQQLQQCQIGVKIKEHASICRARAREFRLNPINS</sequence>
<feature type="region of interest" description="Disordered" evidence="8">
    <location>
        <begin position="701"/>
        <end position="728"/>
    </location>
</feature>
<dbReference type="InterPro" id="IPR001841">
    <property type="entry name" value="Znf_RING"/>
</dbReference>
<dbReference type="PANTHER" id="PTHR44080">
    <property type="entry name" value="E3 UBIQUITIN-PROTEIN LIGASE COP1"/>
    <property type="match status" value="1"/>
</dbReference>
<dbReference type="AlphaFoldDB" id="A0AAE1W3W9"/>
<evidence type="ECO:0000256" key="6">
    <source>
        <dbReference type="PROSITE-ProRule" id="PRU00175"/>
    </source>
</evidence>
<dbReference type="InterPro" id="IPR015943">
    <property type="entry name" value="WD40/YVTN_repeat-like_dom_sf"/>
</dbReference>
<dbReference type="Pfam" id="PF10551">
    <property type="entry name" value="MULE"/>
    <property type="match status" value="1"/>
</dbReference>
<feature type="domain" description="RING-type" evidence="9">
    <location>
        <begin position="35"/>
        <end position="72"/>
    </location>
</feature>
<dbReference type="SMART" id="SM00184">
    <property type="entry name" value="RING"/>
    <property type="match status" value="1"/>
</dbReference>
<dbReference type="GO" id="GO:0061630">
    <property type="term" value="F:ubiquitin protein ligase activity"/>
    <property type="evidence" value="ECO:0007669"/>
    <property type="project" value="InterPro"/>
</dbReference>
<dbReference type="CDD" id="cd16504">
    <property type="entry name" value="RING-HC_COP1"/>
    <property type="match status" value="1"/>
</dbReference>
<feature type="repeat" description="WD" evidence="7">
    <location>
        <begin position="561"/>
        <end position="601"/>
    </location>
</feature>
<evidence type="ECO:0000259" key="9">
    <source>
        <dbReference type="PROSITE" id="PS50089"/>
    </source>
</evidence>
<dbReference type="PROSITE" id="PS50294">
    <property type="entry name" value="WD_REPEATS_REGION"/>
    <property type="match status" value="1"/>
</dbReference>
<evidence type="ECO:0000256" key="3">
    <source>
        <dbReference type="ARBA" id="ARBA00022737"/>
    </source>
</evidence>
<feature type="region of interest" description="Disordered" evidence="8">
    <location>
        <begin position="1021"/>
        <end position="1042"/>
    </location>
</feature>
<feature type="compositionally biased region" description="Basic and acidic residues" evidence="8">
    <location>
        <begin position="1021"/>
        <end position="1036"/>
    </location>
</feature>
<reference evidence="10" key="1">
    <citation type="submission" date="2020-06" db="EMBL/GenBank/DDBJ databases">
        <authorList>
            <person name="Li T."/>
            <person name="Hu X."/>
            <person name="Zhang T."/>
            <person name="Song X."/>
            <person name="Zhang H."/>
            <person name="Dai N."/>
            <person name="Sheng W."/>
            <person name="Hou X."/>
            <person name="Wei L."/>
        </authorList>
    </citation>
    <scope>NUCLEOTIDE SEQUENCE</scope>
    <source>
        <strain evidence="10">K16</strain>
        <tissue evidence="10">Leaf</tissue>
    </source>
</reference>
<keyword evidence="2" id="KW-0479">Metal-binding</keyword>
<dbReference type="InterPro" id="IPR019775">
    <property type="entry name" value="WD40_repeat_CS"/>
</dbReference>
<dbReference type="Pfam" id="PF13923">
    <property type="entry name" value="zf-C3HC4_2"/>
    <property type="match status" value="1"/>
</dbReference>
<dbReference type="InterPro" id="IPR001680">
    <property type="entry name" value="WD40_rpt"/>
</dbReference>
<dbReference type="SMART" id="SM00320">
    <property type="entry name" value="WD40"/>
    <property type="match status" value="6"/>
</dbReference>
<accession>A0AAE1W3W9</accession>
<organism evidence="10 11">
    <name type="scientific">Sesamum angolense</name>
    <dbReference type="NCBI Taxonomy" id="2727404"/>
    <lineage>
        <taxon>Eukaryota</taxon>
        <taxon>Viridiplantae</taxon>
        <taxon>Streptophyta</taxon>
        <taxon>Embryophyta</taxon>
        <taxon>Tracheophyta</taxon>
        <taxon>Spermatophyta</taxon>
        <taxon>Magnoliopsida</taxon>
        <taxon>eudicotyledons</taxon>
        <taxon>Gunneridae</taxon>
        <taxon>Pentapetalae</taxon>
        <taxon>asterids</taxon>
        <taxon>lamiids</taxon>
        <taxon>Lamiales</taxon>
        <taxon>Pedaliaceae</taxon>
        <taxon>Sesamum</taxon>
    </lineage>
</organism>
<evidence type="ECO:0000256" key="2">
    <source>
        <dbReference type="ARBA" id="ARBA00022723"/>
    </source>
</evidence>
<dbReference type="Gene3D" id="2.130.10.10">
    <property type="entry name" value="YVTN repeat-like/Quinoprotein amine dehydrogenase"/>
    <property type="match status" value="1"/>
</dbReference>
<dbReference type="Gene3D" id="3.30.40.10">
    <property type="entry name" value="Zinc/RING finger domain, C3HC4 (zinc finger)"/>
    <property type="match status" value="1"/>
</dbReference>
<dbReference type="InterPro" id="IPR013083">
    <property type="entry name" value="Znf_RING/FYVE/PHD"/>
</dbReference>
<dbReference type="EMBL" id="JACGWL010000015">
    <property type="protein sequence ID" value="KAK4386272.1"/>
    <property type="molecule type" value="Genomic_DNA"/>
</dbReference>
<evidence type="ECO:0000313" key="10">
    <source>
        <dbReference type="EMBL" id="KAK4386272.1"/>
    </source>
</evidence>
<dbReference type="GO" id="GO:0043161">
    <property type="term" value="P:proteasome-mediated ubiquitin-dependent protein catabolic process"/>
    <property type="evidence" value="ECO:0007669"/>
    <property type="project" value="TreeGrafter"/>
</dbReference>
<evidence type="ECO:0000256" key="5">
    <source>
        <dbReference type="ARBA" id="ARBA00022833"/>
    </source>
</evidence>
<dbReference type="GO" id="GO:0008270">
    <property type="term" value="F:zinc ion binding"/>
    <property type="evidence" value="ECO:0007669"/>
    <property type="project" value="UniProtKB-KW"/>
</dbReference>
<keyword evidence="1 7" id="KW-0853">WD repeat</keyword>
<evidence type="ECO:0000256" key="8">
    <source>
        <dbReference type="SAM" id="MobiDB-lite"/>
    </source>
</evidence>
<gene>
    <name evidence="10" type="ORF">Sango_2497800</name>
</gene>
<keyword evidence="11" id="KW-1185">Reference proteome</keyword>
<dbReference type="InterPro" id="IPR018289">
    <property type="entry name" value="MULE_transposase_dom"/>
</dbReference>
<keyword evidence="5" id="KW-0862">Zinc</keyword>
<dbReference type="SUPFAM" id="SSF57850">
    <property type="entry name" value="RING/U-box"/>
    <property type="match status" value="1"/>
</dbReference>
<keyword evidence="4 6" id="KW-0863">Zinc-finger</keyword>
<dbReference type="PROSITE" id="PS00518">
    <property type="entry name" value="ZF_RING_1"/>
    <property type="match status" value="1"/>
</dbReference>
<dbReference type="PROSITE" id="PS50082">
    <property type="entry name" value="WD_REPEATS_2"/>
    <property type="match status" value="1"/>
</dbReference>
<proteinExistence type="predicted"/>
<reference evidence="10" key="2">
    <citation type="journal article" date="2024" name="Plant">
        <title>Genomic evolution and insights into agronomic trait innovations of Sesamum species.</title>
        <authorList>
            <person name="Miao H."/>
            <person name="Wang L."/>
            <person name="Qu L."/>
            <person name="Liu H."/>
            <person name="Sun Y."/>
            <person name="Le M."/>
            <person name="Wang Q."/>
            <person name="Wei S."/>
            <person name="Zheng Y."/>
            <person name="Lin W."/>
            <person name="Duan Y."/>
            <person name="Cao H."/>
            <person name="Xiong S."/>
            <person name="Wang X."/>
            <person name="Wei L."/>
            <person name="Li C."/>
            <person name="Ma Q."/>
            <person name="Ju M."/>
            <person name="Zhao R."/>
            <person name="Li G."/>
            <person name="Mu C."/>
            <person name="Tian Q."/>
            <person name="Mei H."/>
            <person name="Zhang T."/>
            <person name="Gao T."/>
            <person name="Zhang H."/>
        </authorList>
    </citation>
    <scope>NUCLEOTIDE SEQUENCE</scope>
    <source>
        <strain evidence="10">K16</strain>
    </source>
</reference>
<dbReference type="InterPro" id="IPR042755">
    <property type="entry name" value="COP1"/>
</dbReference>
<name>A0AAE1W3W9_9LAMI</name>
<dbReference type="SUPFAM" id="SSF50978">
    <property type="entry name" value="WD40 repeat-like"/>
    <property type="match status" value="1"/>
</dbReference>
<dbReference type="Proteomes" id="UP001289374">
    <property type="component" value="Unassembled WGS sequence"/>
</dbReference>
<keyword evidence="3" id="KW-0677">Repeat</keyword>
<comment type="caution">
    <text evidence="10">The sequence shown here is derived from an EMBL/GenBank/DDBJ whole genome shotgun (WGS) entry which is preliminary data.</text>
</comment>
<feature type="compositionally biased region" description="Basic and acidic residues" evidence="8">
    <location>
        <begin position="708"/>
        <end position="719"/>
    </location>
</feature>
<protein>
    <submittedName>
        <fullName evidence="10">E3 ubiquitin-protein ligase COP1</fullName>
    </submittedName>
</protein>
<dbReference type="InterPro" id="IPR036322">
    <property type="entry name" value="WD40_repeat_dom_sf"/>
</dbReference>
<dbReference type="PROSITE" id="PS50089">
    <property type="entry name" value="ZF_RING_2"/>
    <property type="match status" value="1"/>
</dbReference>